<reference evidence="14" key="2">
    <citation type="submission" date="2016-10" db="EMBL/GenBank/DDBJ databases">
        <authorList>
            <person name="de Groot N.N."/>
        </authorList>
    </citation>
    <scope>NUCLEOTIDE SEQUENCE [LARGE SCALE GENOMIC DNA]</scope>
    <source>
        <strain evidence="14">DSM 12111</strain>
    </source>
</reference>
<evidence type="ECO:0000256" key="3">
    <source>
        <dbReference type="ARBA" id="ARBA00022578"/>
    </source>
</evidence>
<evidence type="ECO:0000313" key="10">
    <source>
        <dbReference type="EMBL" id="SEC95444.1"/>
    </source>
</evidence>
<protein>
    <submittedName>
        <fullName evidence="14">Transposase, IS4 family /transposase, IS5 family</fullName>
    </submittedName>
</protein>
<evidence type="ECO:0000313" key="17">
    <source>
        <dbReference type="Proteomes" id="UP000242849"/>
    </source>
</evidence>
<dbReference type="RefSeq" id="WP_090375222.1">
    <property type="nucleotide sequence ID" value="NZ_CP156749.1"/>
</dbReference>
<dbReference type="GO" id="GO:0004803">
    <property type="term" value="F:transposase activity"/>
    <property type="evidence" value="ECO:0007669"/>
    <property type="project" value="InterPro"/>
</dbReference>
<evidence type="ECO:0000313" key="9">
    <source>
        <dbReference type="EMBL" id="SEC04853.1"/>
    </source>
</evidence>
<dbReference type="EMBL" id="FNSC01000001">
    <property type="protein sequence ID" value="SEE29226.1"/>
    <property type="molecule type" value="Genomic_DNA"/>
</dbReference>
<dbReference type="EMBL" id="FNSC01000001">
    <property type="protein sequence ID" value="SEE11732.1"/>
    <property type="molecule type" value="Genomic_DNA"/>
</dbReference>
<dbReference type="OrthoDB" id="9774608at2"/>
<dbReference type="GO" id="GO:0003677">
    <property type="term" value="F:DNA binding"/>
    <property type="evidence" value="ECO:0007669"/>
    <property type="project" value="UniProtKB-KW"/>
</dbReference>
<organism evidence="14 17">
    <name type="scientific">Pseudomonas anguilliseptica</name>
    <dbReference type="NCBI Taxonomy" id="53406"/>
    <lineage>
        <taxon>Bacteria</taxon>
        <taxon>Pseudomonadati</taxon>
        <taxon>Pseudomonadota</taxon>
        <taxon>Gammaproteobacteria</taxon>
        <taxon>Pseudomonadales</taxon>
        <taxon>Pseudomonadaceae</taxon>
        <taxon>Pseudomonas</taxon>
    </lineage>
</organism>
<evidence type="ECO:0000313" key="8">
    <source>
        <dbReference type="EMBL" id="SEB90958.1"/>
    </source>
</evidence>
<proteinExistence type="inferred from homology"/>
<dbReference type="PANTHER" id="PTHR35604:SF2">
    <property type="entry name" value="TRANSPOSASE INSH FOR INSERTION SEQUENCE ELEMENT IS5A-RELATED"/>
    <property type="match status" value="1"/>
</dbReference>
<evidence type="ECO:0000259" key="6">
    <source>
        <dbReference type="Pfam" id="PF01609"/>
    </source>
</evidence>
<evidence type="ECO:0000313" key="11">
    <source>
        <dbReference type="EMBL" id="SED28587.1"/>
    </source>
</evidence>
<evidence type="ECO:0000313" key="13">
    <source>
        <dbReference type="EMBL" id="SEE11732.1"/>
    </source>
</evidence>
<dbReference type="Pfam" id="PF05598">
    <property type="entry name" value="DUF772"/>
    <property type="match status" value="1"/>
</dbReference>
<sequence>MKQMTFADAEYAGKRKQTRKELFLIEMDRVVPWKGLIALIDPHYPKGEGGRPAYPLMAMLRVHLMQNWLGYSDPAMEEALYETTILRQFAGLSLERIPDETTILNFRRVLEKNELAAGILAVINGYLGDRGLSLRQGTIVDATLINAPSSTKNKDGKRDPEMHQTKKGNQYYFGMKAHIGVDDKSGLVHSVVGTAANVADVTQVDKLLHGDENVVCTDAGYTGVEKRPEHEGRKVIWQVAARRSTYKKLDKRSALYKAKRKIEKAKAQVRAKVEHPFRVIKRQFGYVKTRFRGLAKNTAQLVTLFALSNLWMARRHLLATAGEVRP</sequence>
<dbReference type="InterPro" id="IPR008490">
    <property type="entry name" value="Transposase_InsH_N"/>
</dbReference>
<dbReference type="NCBIfam" id="NF033581">
    <property type="entry name" value="transpos_IS5_4"/>
    <property type="match status" value="1"/>
</dbReference>
<dbReference type="EMBL" id="FNSC01000001">
    <property type="protein sequence ID" value="SEC95444.1"/>
    <property type="molecule type" value="Genomic_DNA"/>
</dbReference>
<keyword evidence="4" id="KW-0238">DNA-binding</keyword>
<dbReference type="EMBL" id="FNSC01000001">
    <property type="protein sequence ID" value="SED28587.1"/>
    <property type="molecule type" value="Genomic_DNA"/>
</dbReference>
<evidence type="ECO:0000256" key="2">
    <source>
        <dbReference type="ARBA" id="ARBA00010075"/>
    </source>
</evidence>
<gene>
    <name evidence="8" type="ORF">SAMN05421553_0010</name>
    <name evidence="9" type="ORF">SAMN05421553_0233</name>
    <name evidence="10" type="ORF">SAMN05421553_1743</name>
    <name evidence="11" type="ORF">SAMN05421553_2384</name>
    <name evidence="12" type="ORF">SAMN05421553_3514</name>
    <name evidence="13" type="ORF">SAMN05421553_4071</name>
    <name evidence="14" type="ORF">SAMN05421553_4249</name>
    <name evidence="15" type="ORF">SAMN05421553_4448</name>
    <name evidence="16" type="ORF">SAMN05421553_4907</name>
</gene>
<dbReference type="GO" id="GO:0006313">
    <property type="term" value="P:DNA transposition"/>
    <property type="evidence" value="ECO:0007669"/>
    <property type="project" value="InterPro"/>
</dbReference>
<dbReference type="PANTHER" id="PTHR35604">
    <property type="entry name" value="TRANSPOSASE INSH FOR INSERTION SEQUENCE ELEMENT IS5A-RELATED"/>
    <property type="match status" value="1"/>
</dbReference>
<feature type="domain" description="Transposase InsH N-terminal" evidence="7">
    <location>
        <begin position="17"/>
        <end position="108"/>
    </location>
</feature>
<evidence type="ECO:0000313" key="15">
    <source>
        <dbReference type="EMBL" id="SEE29226.1"/>
    </source>
</evidence>
<dbReference type="AlphaFoldDB" id="A0A1H5GVW4"/>
<keyword evidence="3" id="KW-0815">Transposition</keyword>
<dbReference type="STRING" id="53406.SAMN05421553_0010"/>
<dbReference type="EMBL" id="FNSC01000001">
    <property type="protein sequence ID" value="SED86802.1"/>
    <property type="molecule type" value="Genomic_DNA"/>
</dbReference>
<accession>A0A1H5GVW4</accession>
<evidence type="ECO:0000256" key="4">
    <source>
        <dbReference type="ARBA" id="ARBA00023125"/>
    </source>
</evidence>
<evidence type="ECO:0000313" key="14">
    <source>
        <dbReference type="EMBL" id="SEE19745.1"/>
    </source>
</evidence>
<evidence type="ECO:0000256" key="5">
    <source>
        <dbReference type="ARBA" id="ARBA00023172"/>
    </source>
</evidence>
<comment type="function">
    <text evidence="1">Involved in the transposition of the insertion sequence IS5.</text>
</comment>
<dbReference type="EMBL" id="FNSC01000001">
    <property type="protein sequence ID" value="SEE47985.1"/>
    <property type="molecule type" value="Genomic_DNA"/>
</dbReference>
<evidence type="ECO:0000313" key="12">
    <source>
        <dbReference type="EMBL" id="SED86802.1"/>
    </source>
</evidence>
<dbReference type="Pfam" id="PF01609">
    <property type="entry name" value="DDE_Tnp_1"/>
    <property type="match status" value="1"/>
</dbReference>
<evidence type="ECO:0000256" key="1">
    <source>
        <dbReference type="ARBA" id="ARBA00003544"/>
    </source>
</evidence>
<dbReference type="Proteomes" id="UP000242849">
    <property type="component" value="Unassembled WGS sequence"/>
</dbReference>
<name>A0A1H5GVW4_PSEAG</name>
<dbReference type="EMBL" id="FNSC01000001">
    <property type="protein sequence ID" value="SEE19745.1"/>
    <property type="molecule type" value="Genomic_DNA"/>
</dbReference>
<dbReference type="InterPro" id="IPR002559">
    <property type="entry name" value="Transposase_11"/>
</dbReference>
<keyword evidence="17" id="KW-1185">Reference proteome</keyword>
<evidence type="ECO:0000259" key="7">
    <source>
        <dbReference type="Pfam" id="PF05598"/>
    </source>
</evidence>
<dbReference type="EMBL" id="FNSC01000001">
    <property type="protein sequence ID" value="SEB90958.1"/>
    <property type="molecule type" value="Genomic_DNA"/>
</dbReference>
<keyword evidence="5" id="KW-0233">DNA recombination</keyword>
<reference evidence="17" key="1">
    <citation type="submission" date="2016-10" db="EMBL/GenBank/DDBJ databases">
        <authorList>
            <person name="Varghese N."/>
            <person name="Submissions S."/>
        </authorList>
    </citation>
    <scope>NUCLEOTIDE SEQUENCE [LARGE SCALE GENOMIC DNA]</scope>
    <source>
        <strain evidence="17">DSM 12111</strain>
    </source>
</reference>
<comment type="similarity">
    <text evidence="2">Belongs to the transposase 11 family.</text>
</comment>
<dbReference type="InterPro" id="IPR047959">
    <property type="entry name" value="Transpos_IS5"/>
</dbReference>
<evidence type="ECO:0000313" key="16">
    <source>
        <dbReference type="EMBL" id="SEE47985.1"/>
    </source>
</evidence>
<feature type="domain" description="Transposase IS4-like" evidence="6">
    <location>
        <begin position="135"/>
        <end position="310"/>
    </location>
</feature>
<dbReference type="EMBL" id="FNSC01000001">
    <property type="protein sequence ID" value="SEC04853.1"/>
    <property type="molecule type" value="Genomic_DNA"/>
</dbReference>